<proteinExistence type="inferred from homology"/>
<evidence type="ECO:0000256" key="4">
    <source>
        <dbReference type="ARBA" id="ARBA00023278"/>
    </source>
</evidence>
<feature type="region of interest" description="Disordered" evidence="5">
    <location>
        <begin position="29"/>
        <end position="48"/>
    </location>
</feature>
<dbReference type="GO" id="GO:0030154">
    <property type="term" value="P:cell differentiation"/>
    <property type="evidence" value="ECO:0007669"/>
    <property type="project" value="UniProtKB-KW"/>
</dbReference>
<reference evidence="7 8" key="1">
    <citation type="submission" date="2024-03" db="EMBL/GenBank/DDBJ databases">
        <authorList>
            <person name="Martinez-Hernandez J."/>
        </authorList>
    </citation>
    <scope>NUCLEOTIDE SEQUENCE [LARGE SCALE GENOMIC DNA]</scope>
</reference>
<keyword evidence="2" id="KW-0217">Developmental protein</keyword>
<keyword evidence="6" id="KW-0732">Signal</keyword>
<evidence type="ECO:0000256" key="3">
    <source>
        <dbReference type="ARBA" id="ARBA00022782"/>
    </source>
</evidence>
<comment type="caution">
    <text evidence="7">The sequence shown here is derived from an EMBL/GenBank/DDBJ whole genome shotgun (WGS) entry which is preliminary data.</text>
</comment>
<sequence>MKCSFFSTTMIIFIFLFLFFFTSSNSRVQTHALPPKNPSRNSHKNLPYCDSFSKRKPRSLCIELQKLHHKLHGAVPPSKEIGVDTRYGAEKRLVPSGPNPLHN</sequence>
<name>A0AAV1X8X9_LUPLU</name>
<evidence type="ECO:0000313" key="7">
    <source>
        <dbReference type="EMBL" id="CAL0318211.1"/>
    </source>
</evidence>
<dbReference type="InterPro" id="IPR039618">
    <property type="entry name" value="CLE9-13"/>
</dbReference>
<feature type="signal peptide" evidence="6">
    <location>
        <begin position="1"/>
        <end position="26"/>
    </location>
</feature>
<evidence type="ECO:0000256" key="6">
    <source>
        <dbReference type="SAM" id="SignalP"/>
    </source>
</evidence>
<comment type="similarity">
    <text evidence="1">Belongs to the CLV3/ESR signal peptide family.</text>
</comment>
<evidence type="ECO:0008006" key="9">
    <source>
        <dbReference type="Google" id="ProtNLM"/>
    </source>
</evidence>
<evidence type="ECO:0000256" key="2">
    <source>
        <dbReference type="ARBA" id="ARBA00022473"/>
    </source>
</evidence>
<keyword evidence="4" id="KW-0379">Hydroxylation</keyword>
<dbReference type="Proteomes" id="UP001497480">
    <property type="component" value="Unassembled WGS sequence"/>
</dbReference>
<organism evidence="7 8">
    <name type="scientific">Lupinus luteus</name>
    <name type="common">European yellow lupine</name>
    <dbReference type="NCBI Taxonomy" id="3873"/>
    <lineage>
        <taxon>Eukaryota</taxon>
        <taxon>Viridiplantae</taxon>
        <taxon>Streptophyta</taxon>
        <taxon>Embryophyta</taxon>
        <taxon>Tracheophyta</taxon>
        <taxon>Spermatophyta</taxon>
        <taxon>Magnoliopsida</taxon>
        <taxon>eudicotyledons</taxon>
        <taxon>Gunneridae</taxon>
        <taxon>Pentapetalae</taxon>
        <taxon>rosids</taxon>
        <taxon>fabids</taxon>
        <taxon>Fabales</taxon>
        <taxon>Fabaceae</taxon>
        <taxon>Papilionoideae</taxon>
        <taxon>50 kb inversion clade</taxon>
        <taxon>genistoids sensu lato</taxon>
        <taxon>core genistoids</taxon>
        <taxon>Genisteae</taxon>
        <taxon>Lupinus</taxon>
    </lineage>
</organism>
<evidence type="ECO:0000313" key="8">
    <source>
        <dbReference type="Proteomes" id="UP001497480"/>
    </source>
</evidence>
<dbReference type="EMBL" id="CAXHTB010000013">
    <property type="protein sequence ID" value="CAL0318211.1"/>
    <property type="molecule type" value="Genomic_DNA"/>
</dbReference>
<protein>
    <recommendedName>
        <fullName evidence="9">CLAVATA3/ESR (CLE)-related protein 9</fullName>
    </recommendedName>
</protein>
<dbReference type="AlphaFoldDB" id="A0AAV1X8X9"/>
<gene>
    <name evidence="7" type="ORF">LLUT_LOCUS19271</name>
</gene>
<keyword evidence="8" id="KW-1185">Reference proteome</keyword>
<dbReference type="PANTHER" id="PTHR34359:SF5">
    <property type="entry name" value="CLAVATA3_ESR (CLE)-RELATED PROTEIN 9"/>
    <property type="match status" value="1"/>
</dbReference>
<evidence type="ECO:0000256" key="5">
    <source>
        <dbReference type="SAM" id="MobiDB-lite"/>
    </source>
</evidence>
<keyword evidence="3" id="KW-0221">Differentiation</keyword>
<dbReference type="PANTHER" id="PTHR34359">
    <property type="entry name" value="CLAVATA3/ESR (CLE)-RELATED PROTEIN 10"/>
    <property type="match status" value="1"/>
</dbReference>
<evidence type="ECO:0000256" key="1">
    <source>
        <dbReference type="ARBA" id="ARBA00005416"/>
    </source>
</evidence>
<accession>A0AAV1X8X9</accession>
<feature type="chain" id="PRO_5043864152" description="CLAVATA3/ESR (CLE)-related protein 9" evidence="6">
    <location>
        <begin position="27"/>
        <end position="103"/>
    </location>
</feature>